<name>A0ACA9Q4S5_9GLOM</name>
<evidence type="ECO:0000313" key="1">
    <source>
        <dbReference type="EMBL" id="CAG8735826.1"/>
    </source>
</evidence>
<keyword evidence="2" id="KW-1185">Reference proteome</keyword>
<feature type="non-terminal residue" evidence="1">
    <location>
        <position position="1011"/>
    </location>
</feature>
<accession>A0ACA9Q4S5</accession>
<comment type="caution">
    <text evidence="1">The sequence shown here is derived from an EMBL/GenBank/DDBJ whole genome shotgun (WGS) entry which is preliminary data.</text>
</comment>
<proteinExistence type="predicted"/>
<dbReference type="EMBL" id="CAJVQC010027245">
    <property type="protein sequence ID" value="CAG8735826.1"/>
    <property type="molecule type" value="Genomic_DNA"/>
</dbReference>
<evidence type="ECO:0000313" key="2">
    <source>
        <dbReference type="Proteomes" id="UP000789920"/>
    </source>
</evidence>
<dbReference type="Proteomes" id="UP000789920">
    <property type="component" value="Unassembled WGS sequence"/>
</dbReference>
<reference evidence="1" key="1">
    <citation type="submission" date="2021-06" db="EMBL/GenBank/DDBJ databases">
        <authorList>
            <person name="Kallberg Y."/>
            <person name="Tangrot J."/>
            <person name="Rosling A."/>
        </authorList>
    </citation>
    <scope>NUCLEOTIDE SEQUENCE</scope>
    <source>
        <strain evidence="1">MA461A</strain>
    </source>
</reference>
<protein>
    <submittedName>
        <fullName evidence="1">8629_t:CDS:1</fullName>
    </submittedName>
</protein>
<gene>
    <name evidence="1" type="ORF">RPERSI_LOCUS12644</name>
</gene>
<organism evidence="1 2">
    <name type="scientific">Racocetra persica</name>
    <dbReference type="NCBI Taxonomy" id="160502"/>
    <lineage>
        <taxon>Eukaryota</taxon>
        <taxon>Fungi</taxon>
        <taxon>Fungi incertae sedis</taxon>
        <taxon>Mucoromycota</taxon>
        <taxon>Glomeromycotina</taxon>
        <taxon>Glomeromycetes</taxon>
        <taxon>Diversisporales</taxon>
        <taxon>Gigasporaceae</taxon>
        <taxon>Racocetra</taxon>
    </lineage>
</organism>
<sequence length="1011" mass="114782">MSNYSENDYWQNDLDDFPTHFALTLPSKIIKRIAQYLDVQHDRFNFCLVNKRWTPAATEILWSEPIFNTPDSFHSFCRSVRQSRSCALRVRVLDLCAPEDELVNFFAPVLKSERQEHQKMCTYVLSKPNSIMNLVRSCENLKSIKVYGWNLSDNHIQSLIQYCPGLEEFRVVGNQNLTQFTVYSLINCIPHLRVLDLDGVFVFSDNFAETLATKCSQLTSLKLCTDMMSVRGFDILAGKLTRLKELVLQNCPQMSDENIEHFVRNNSSLQTLLLSGDKLSIRSFQAIISSLEDLRHLDLRCLKEMSHTIKWVTPLGQKLRTILLENLSVDDDLINILSNNCKHLEIFGLSKCPFVTDRSIDSIAENSENLRTVNLIGCRNITDNCLRILANKAGYTLGQLFVESCGSFDPAGVRWFVSNTFKLVRIAFCKMPSISESFVYQFSTEHYSGSDDFTGRCTIEGDNLKKLAQYNQNSHSESVQHQHDKKLSNEINSFQDMHNLSEIQINALAIELGLSTDVLNRAVKKVLGSDRSSTSTSAIGEDFVHSTQGASVHPHKMRQESSHNSIKSVSNINHEQSYSSPNHKHEHSHTGSRDSSHRTSKDFYENSLNESIPNISRRHTISSISSSSSQPVVIERKQIGWSSINVKLSNLHRNSTDSERESFPSQLSSNHLESTSSIQPRITNVATDDVFDKHEISENYENEQNKISKEQQFERQFVFEQNTSSPVYSEQNRESTSPQAYSEPSSSARELQQQNVKSRSMSPEPMLIEADSRILPTNDEEITRPSSAFSDRSANSLIDFSPSWNGMNTHYDLGGWEELGITADESIDHSQHQSLGQTSSSRQFEWNGNRWGSSTEPTTYYSDNPIENVNPREKITEIVDENENEGYQSNMMNGKGNHIIEKIDKGKAPSVVTNEVIRATASPNFNSDFSDQQFNKKESKNDFTFQKVEESEWPKISTKSTPTRLNEEEWPTLEVETKKSPKSADVEFNAQSQSSINFASAWGSKKKTKRA</sequence>